<protein>
    <submittedName>
        <fullName evidence="2">Alpha-adducin isoform X11</fullName>
    </submittedName>
</protein>
<gene>
    <name evidence="2" type="primary">add1</name>
    <name evidence="2" type="synonym">bZ1H20.1</name>
    <name evidence="2" type="synonym">cb787</name>
    <name evidence="2" type="synonym">zgc:158352</name>
</gene>
<accession>A0AC58I958</accession>
<evidence type="ECO:0000313" key="2">
    <source>
        <dbReference type="RefSeq" id="XP_073790774.1"/>
    </source>
</evidence>
<proteinExistence type="predicted"/>
<dbReference type="RefSeq" id="XP_073790774.1">
    <property type="nucleotide sequence ID" value="XM_073934673.1"/>
</dbReference>
<reference evidence="2" key="1">
    <citation type="submission" date="2025-08" db="UniProtKB">
        <authorList>
            <consortium name="RefSeq"/>
        </authorList>
    </citation>
    <scope>IDENTIFICATION</scope>
    <source>
        <strain evidence="2">Tuebingen</strain>
        <tissue evidence="2">Fibroblasts and whole tissue</tissue>
    </source>
</reference>
<organism evidence="1 2">
    <name type="scientific">Danio rerio</name>
    <name type="common">Zebrafish</name>
    <name type="synonym">Brachydanio rerio</name>
    <dbReference type="NCBI Taxonomy" id="7955"/>
    <lineage>
        <taxon>Eukaryota</taxon>
        <taxon>Metazoa</taxon>
        <taxon>Chordata</taxon>
        <taxon>Craniata</taxon>
        <taxon>Vertebrata</taxon>
        <taxon>Euteleostomi</taxon>
        <taxon>Actinopterygii</taxon>
        <taxon>Neopterygii</taxon>
        <taxon>Teleostei</taxon>
        <taxon>Ostariophysi</taxon>
        <taxon>Cypriniformes</taxon>
        <taxon>Danionidae</taxon>
        <taxon>Danioninae</taxon>
        <taxon>Danio</taxon>
    </lineage>
</organism>
<sequence>MNGDSGAGVVTAPPPTNPPHKERYFDRVDESSPEYQRERNMAPDLRQDFNMMEQRKRVSMILQSPAFCDELESLIQDQMKKGKTPTSLLALQQIADFMTTSVPTMYPAAPQGGMAALNMSLGMVTPVNDLRGSDSIAYEKGEKLLRCKLAAFYRLADLFGWSQLIYNHLTVRLNSEQERFLIVPFGLLYSEVTASSLVKINLQGEIVDRGSTNLGVNQAGFTLHSAIYAARPDVKCIVHIHTPAGAAVSAMKCGLLPISPEALSLGEVAYHDYHGILVDEEENVLIQKNLGPKSKVLILRNHGLVSVGETVEEAFYYIHNLVTACEIQVRTLASAGGPDNLVMLDPSKYKSRPRHLEPAGDGSSSHPKWQIGEQEFEALMRMLDNLGYRTGYPYRCPALRDKTKKYSDVEIPPSATGYSYAEDSDSGARSPLKHSFQRQQRDKTRWLAAGRPDESAEDGQDGSGSPKAKTKVWTNITHDHVKPLLQSLSSGVCVPSCITNCLWTKEESLRQAAVANQFVPLNTNPKEVQEMRNKIREQNLQDKKTAGPQSQVLTGAVVDRSFVQRVTIWHGELVTASKAIIEKEYQPRVIVSKTGPNPFNKLTDQELEEYRKEVELKQKGGEDEGQPLEVEEGKVPSSTCTPPSSPVRVDEEVKQEQTFKEESDAATLRQTLPDLTSDEASEATALPSEDPAPGQTDSTPQPEGEEPVAGDDAAGSDESPNKSPSKKKKKFRTPSFLKKNKKKSETQ</sequence>
<name>A0AC58I958_DANRE</name>
<keyword evidence="1" id="KW-1185">Reference proteome</keyword>
<dbReference type="Proteomes" id="UP000000437">
    <property type="component" value="Chromosome 21"/>
</dbReference>
<evidence type="ECO:0000313" key="1">
    <source>
        <dbReference type="Proteomes" id="UP000000437"/>
    </source>
</evidence>